<accession>H3KG90</accession>
<feature type="transmembrane region" description="Helical" evidence="7">
    <location>
        <begin position="250"/>
        <end position="267"/>
    </location>
</feature>
<keyword evidence="10" id="KW-1185">Reference proteome</keyword>
<feature type="transmembrane region" description="Helical" evidence="7">
    <location>
        <begin position="279"/>
        <end position="297"/>
    </location>
</feature>
<keyword evidence="6 7" id="KW-0472">Membrane</keyword>
<dbReference type="HOGENOM" id="CLU_053107_1_0_4"/>
<dbReference type="Gene3D" id="1.20.1250.20">
    <property type="entry name" value="MFS general substrate transporter like domains"/>
    <property type="match status" value="1"/>
</dbReference>
<feature type="transmembrane region" description="Helical" evidence="7">
    <location>
        <begin position="161"/>
        <end position="183"/>
    </location>
</feature>
<dbReference type="STRING" id="762967.HMPREF9440_01769"/>
<keyword evidence="3" id="KW-1003">Cell membrane</keyword>
<feature type="transmembrane region" description="Helical" evidence="7">
    <location>
        <begin position="94"/>
        <end position="112"/>
    </location>
</feature>
<evidence type="ECO:0000256" key="7">
    <source>
        <dbReference type="SAM" id="Phobius"/>
    </source>
</evidence>
<proteinExistence type="predicted"/>
<feature type="domain" description="Major facilitator superfamily (MFS) profile" evidence="8">
    <location>
        <begin position="1"/>
        <end position="391"/>
    </location>
</feature>
<feature type="transmembrane region" description="Helical" evidence="7">
    <location>
        <begin position="216"/>
        <end position="238"/>
    </location>
</feature>
<dbReference type="GO" id="GO:0022857">
    <property type="term" value="F:transmembrane transporter activity"/>
    <property type="evidence" value="ECO:0007669"/>
    <property type="project" value="InterPro"/>
</dbReference>
<name>H3KG90_9BURK</name>
<dbReference type="InterPro" id="IPR036259">
    <property type="entry name" value="MFS_trans_sf"/>
</dbReference>
<dbReference type="PANTHER" id="PTHR23517:SF3">
    <property type="entry name" value="INTEGRAL MEMBRANE TRANSPORT PROTEIN"/>
    <property type="match status" value="1"/>
</dbReference>
<dbReference type="InterPro" id="IPR050171">
    <property type="entry name" value="MFS_Transporters"/>
</dbReference>
<keyword evidence="4 7" id="KW-0812">Transmembrane</keyword>
<comment type="subcellular location">
    <subcellularLocation>
        <location evidence="1">Cell membrane</location>
        <topology evidence="1">Multi-pass membrane protein</topology>
    </subcellularLocation>
</comment>
<dbReference type="PROSITE" id="PS50850">
    <property type="entry name" value="MFS"/>
    <property type="match status" value="1"/>
</dbReference>
<evidence type="ECO:0000256" key="3">
    <source>
        <dbReference type="ARBA" id="ARBA00022475"/>
    </source>
</evidence>
<dbReference type="Proteomes" id="UP000004956">
    <property type="component" value="Unassembled WGS sequence"/>
</dbReference>
<evidence type="ECO:0000256" key="1">
    <source>
        <dbReference type="ARBA" id="ARBA00004651"/>
    </source>
</evidence>
<feature type="transmembrane region" description="Helical" evidence="7">
    <location>
        <begin position="71"/>
        <end position="88"/>
    </location>
</feature>
<evidence type="ECO:0000256" key="5">
    <source>
        <dbReference type="ARBA" id="ARBA00022989"/>
    </source>
</evidence>
<feature type="transmembrane region" description="Helical" evidence="7">
    <location>
        <begin position="350"/>
        <end position="383"/>
    </location>
</feature>
<evidence type="ECO:0000256" key="6">
    <source>
        <dbReference type="ARBA" id="ARBA00023136"/>
    </source>
</evidence>
<dbReference type="Pfam" id="PF07690">
    <property type="entry name" value="MFS_1"/>
    <property type="match status" value="1"/>
</dbReference>
<organism evidence="9 10">
    <name type="scientific">Sutterella parvirubra YIT 11816</name>
    <dbReference type="NCBI Taxonomy" id="762967"/>
    <lineage>
        <taxon>Bacteria</taxon>
        <taxon>Pseudomonadati</taxon>
        <taxon>Pseudomonadota</taxon>
        <taxon>Betaproteobacteria</taxon>
        <taxon>Burkholderiales</taxon>
        <taxon>Sutterellaceae</taxon>
        <taxon>Sutterella</taxon>
    </lineage>
</organism>
<evidence type="ECO:0000313" key="9">
    <source>
        <dbReference type="EMBL" id="EHY30867.1"/>
    </source>
</evidence>
<evidence type="ECO:0000259" key="8">
    <source>
        <dbReference type="PROSITE" id="PS50850"/>
    </source>
</evidence>
<dbReference type="InterPro" id="IPR011701">
    <property type="entry name" value="MFS"/>
</dbReference>
<evidence type="ECO:0000256" key="2">
    <source>
        <dbReference type="ARBA" id="ARBA00022448"/>
    </source>
</evidence>
<sequence length="398" mass="41890">MYAPLLKILFTMLVMHAVSTGLRFTVTLDAIAHSGTSREVSLMLAGVALVPAFFAISAGRWLDRAGPGKPLALAIAAAAAAGALTLSFPSAVVGLWPLFAACILVGLGFMLANTITQRLTGDVLPPEKRSMGFTAVSIITAASGLVTPVLAGYAIEWRGHAAFYAFAMTAPLILALLAFSPLMRNVFGRVRKRTEKKAADTKGAAKEILADKPMRTVLISSVLISVAWEVGNLMMPIYCASVGLTPSETGWVLGSFSAASFVVRFLMPGLMRLFSEWRLISFTFLVAAVAFLLFPLFEATYALMGCSFLLGLGLGASYPNTMALVYRFAPKGRIGEAIGLRLSMMNFSKATFPIAMGALGSVIGAGATLGALGVFTGCGFLFALQSRAAVEAASAERM</sequence>
<gene>
    <name evidence="9" type="ORF">HMPREF9440_01769</name>
</gene>
<reference evidence="9 10" key="1">
    <citation type="submission" date="2011-11" db="EMBL/GenBank/DDBJ databases">
        <authorList>
            <person name="Weinstock G."/>
            <person name="Sodergren E."/>
            <person name="Clifton S."/>
            <person name="Fulton L."/>
            <person name="Fulton B."/>
            <person name="Courtney L."/>
            <person name="Fronick C."/>
            <person name="Harrison M."/>
            <person name="Strong C."/>
            <person name="Farmer C."/>
            <person name="Delahaunty K."/>
            <person name="Markovic C."/>
            <person name="Hall O."/>
            <person name="Minx P."/>
            <person name="Tomlinson C."/>
            <person name="Mitreva M."/>
            <person name="Hou S."/>
            <person name="Chen J."/>
            <person name="Wollam A."/>
            <person name="Pepin K.H."/>
            <person name="Johnson M."/>
            <person name="Bhonagiri V."/>
            <person name="Zhang X."/>
            <person name="Suruliraj S."/>
            <person name="Warren W."/>
            <person name="Chinwalla A."/>
            <person name="Mardis E.R."/>
            <person name="Wilson R.K."/>
        </authorList>
    </citation>
    <scope>NUCLEOTIDE SEQUENCE [LARGE SCALE GENOMIC DNA]</scope>
    <source>
        <strain evidence="9 10">YIT 11816</strain>
    </source>
</reference>
<dbReference type="InterPro" id="IPR020846">
    <property type="entry name" value="MFS_dom"/>
</dbReference>
<keyword evidence="5 7" id="KW-1133">Transmembrane helix</keyword>
<dbReference type="AlphaFoldDB" id="H3KG90"/>
<dbReference type="EMBL" id="AFBQ01000264">
    <property type="protein sequence ID" value="EHY30867.1"/>
    <property type="molecule type" value="Genomic_DNA"/>
</dbReference>
<evidence type="ECO:0000313" key="10">
    <source>
        <dbReference type="Proteomes" id="UP000004956"/>
    </source>
</evidence>
<dbReference type="PANTHER" id="PTHR23517">
    <property type="entry name" value="RESISTANCE PROTEIN MDTM, PUTATIVE-RELATED-RELATED"/>
    <property type="match status" value="1"/>
</dbReference>
<evidence type="ECO:0000256" key="4">
    <source>
        <dbReference type="ARBA" id="ARBA00022692"/>
    </source>
</evidence>
<feature type="transmembrane region" description="Helical" evidence="7">
    <location>
        <begin position="133"/>
        <end position="155"/>
    </location>
</feature>
<protein>
    <submittedName>
        <fullName evidence="9">Transporter, major facilitator family protein</fullName>
    </submittedName>
</protein>
<keyword evidence="2" id="KW-0813">Transport</keyword>
<feature type="transmembrane region" description="Helical" evidence="7">
    <location>
        <begin position="39"/>
        <end position="59"/>
    </location>
</feature>
<dbReference type="RefSeq" id="WP_008542867.1">
    <property type="nucleotide sequence ID" value="NZ_JH604990.1"/>
</dbReference>
<dbReference type="OrthoDB" id="4822895at2"/>
<dbReference type="SUPFAM" id="SSF103473">
    <property type="entry name" value="MFS general substrate transporter"/>
    <property type="match status" value="1"/>
</dbReference>
<dbReference type="GO" id="GO:0005886">
    <property type="term" value="C:plasma membrane"/>
    <property type="evidence" value="ECO:0007669"/>
    <property type="project" value="UniProtKB-SubCell"/>
</dbReference>
<comment type="caution">
    <text evidence="9">The sequence shown here is derived from an EMBL/GenBank/DDBJ whole genome shotgun (WGS) entry which is preliminary data.</text>
</comment>
<dbReference type="PATRIC" id="fig|762967.3.peg.1392"/>